<dbReference type="InterPro" id="IPR042099">
    <property type="entry name" value="ANL_N_sf"/>
</dbReference>
<proteinExistence type="predicted"/>
<evidence type="ECO:0000259" key="2">
    <source>
        <dbReference type="Pfam" id="PF13193"/>
    </source>
</evidence>
<gene>
    <name evidence="3" type="ORF">DDK22_19340</name>
</gene>
<dbReference type="EMBL" id="QDHA01000044">
    <property type="protein sequence ID" value="RCJ06809.1"/>
    <property type="molecule type" value="Genomic_DNA"/>
</dbReference>
<reference evidence="3 4" key="1">
    <citation type="submission" date="2018-04" db="EMBL/GenBank/DDBJ databases">
        <title>Cupriavidus necator CR12 genome sequencing and assembly.</title>
        <authorList>
            <person name="Ben Fekih I."/>
            <person name="Mazhar H.S."/>
            <person name="Bello S.K."/>
            <person name="Rensing C."/>
        </authorList>
    </citation>
    <scope>NUCLEOTIDE SEQUENCE [LARGE SCALE GENOMIC DNA]</scope>
    <source>
        <strain evidence="3 4">CR12</strain>
    </source>
</reference>
<dbReference type="Proteomes" id="UP000253501">
    <property type="component" value="Unassembled WGS sequence"/>
</dbReference>
<dbReference type="InterPro" id="IPR025110">
    <property type="entry name" value="AMP-bd_C"/>
</dbReference>
<comment type="caution">
    <text evidence="3">The sequence shown here is derived from an EMBL/GenBank/DDBJ whole genome shotgun (WGS) entry which is preliminary data.</text>
</comment>
<dbReference type="InterPro" id="IPR020845">
    <property type="entry name" value="AMP-binding_CS"/>
</dbReference>
<dbReference type="PROSITE" id="PS00455">
    <property type="entry name" value="AMP_BINDING"/>
    <property type="match status" value="1"/>
</dbReference>
<protein>
    <submittedName>
        <fullName evidence="3">Acyl-CoA synthetase</fullName>
    </submittedName>
</protein>
<dbReference type="Gene3D" id="3.30.300.30">
    <property type="match status" value="1"/>
</dbReference>
<sequence>MNPTSELQPVASLVDLEAFERAWRASVTGNEAAPATIYDALRTSSEVRPDAVALTLVNQGTQDENPQRASYRTLIDGVTRAANLFADVGGAGVGIAFLLPCLIETHYVLWGAETAGYAVPLNPFLTNEHLVELISASGARILVTAGSEYPEVWEKAVAVKEALPDLIVTCVGTPGSDLHPDIDFAAAMEDQDGSSLSFPASQDPHRVVAYFHTGGTTGVPKLVAQTHVNQLTAALGAALLLGIREGDCITNGMPLFHVGGTIPCSLSFFLQGAHVLMLSPRGFRNPAMIANIWRIVERFGATILGAVPTAMGALLSVPLDANIGSLRLGVTGASPSPPNLAERFAAITGKGLHELLGMTETGGVTAVDPAASSPTAGSVGIRLPFTTLRVRRQTADGMGDDCGPGEIGLLFVEGPHVSPGYLDETQNAGVFEGGGVNTGDLAYFDVAGRLYIAGRSKDLIIRSGHNIDPSMIEQAFMRHPAVDAAVAVGQPDRYAGELPVVFLTLRPGQEVTVDELQDFARSFIAERPAWPKQVYVVDALPTTAVGKPYKPALRAQAALRMLKPKLHDIAGDHLVDVSATDGGKRGLEISIRLKEPHEAIEGAIREELGGYVVSCSLAYT</sequence>
<dbReference type="GO" id="GO:0031956">
    <property type="term" value="F:medium-chain fatty acid-CoA ligase activity"/>
    <property type="evidence" value="ECO:0007669"/>
    <property type="project" value="TreeGrafter"/>
</dbReference>
<dbReference type="GO" id="GO:0006631">
    <property type="term" value="P:fatty acid metabolic process"/>
    <property type="evidence" value="ECO:0007669"/>
    <property type="project" value="TreeGrafter"/>
</dbReference>
<dbReference type="PANTHER" id="PTHR43201">
    <property type="entry name" value="ACYL-COA SYNTHETASE"/>
    <property type="match status" value="1"/>
</dbReference>
<feature type="domain" description="AMP-dependent synthetase/ligase" evidence="1">
    <location>
        <begin position="43"/>
        <end position="422"/>
    </location>
</feature>
<organism evidence="3 4">
    <name type="scientific">Cupriavidus necator</name>
    <name type="common">Alcaligenes eutrophus</name>
    <name type="synonym">Ralstonia eutropha</name>
    <dbReference type="NCBI Taxonomy" id="106590"/>
    <lineage>
        <taxon>Bacteria</taxon>
        <taxon>Pseudomonadati</taxon>
        <taxon>Pseudomonadota</taxon>
        <taxon>Betaproteobacteria</taxon>
        <taxon>Burkholderiales</taxon>
        <taxon>Burkholderiaceae</taxon>
        <taxon>Cupriavidus</taxon>
    </lineage>
</organism>
<dbReference type="InterPro" id="IPR000873">
    <property type="entry name" value="AMP-dep_synth/lig_dom"/>
</dbReference>
<dbReference type="AlphaFoldDB" id="A0A367PG28"/>
<feature type="domain" description="AMP-binding enzyme C-terminal" evidence="2">
    <location>
        <begin position="472"/>
        <end position="547"/>
    </location>
</feature>
<evidence type="ECO:0000313" key="4">
    <source>
        <dbReference type="Proteomes" id="UP000253501"/>
    </source>
</evidence>
<dbReference type="RefSeq" id="WP_114133330.1">
    <property type="nucleotide sequence ID" value="NZ_CP068435.1"/>
</dbReference>
<evidence type="ECO:0000259" key="1">
    <source>
        <dbReference type="Pfam" id="PF00501"/>
    </source>
</evidence>
<dbReference type="InterPro" id="IPR045851">
    <property type="entry name" value="AMP-bd_C_sf"/>
</dbReference>
<accession>A0A367PG28</accession>
<evidence type="ECO:0000313" key="3">
    <source>
        <dbReference type="EMBL" id="RCJ06809.1"/>
    </source>
</evidence>
<dbReference type="PANTHER" id="PTHR43201:SF32">
    <property type="entry name" value="2-SUCCINYLBENZOATE--COA LIGASE, CHLOROPLASTIC_PEROXISOMAL"/>
    <property type="match status" value="1"/>
</dbReference>
<name>A0A367PG28_CUPNE</name>
<dbReference type="Pfam" id="PF13193">
    <property type="entry name" value="AMP-binding_C"/>
    <property type="match status" value="1"/>
</dbReference>
<dbReference type="Gene3D" id="3.40.50.12780">
    <property type="entry name" value="N-terminal domain of ligase-like"/>
    <property type="match status" value="1"/>
</dbReference>
<dbReference type="Pfam" id="PF00501">
    <property type="entry name" value="AMP-binding"/>
    <property type="match status" value="1"/>
</dbReference>
<dbReference type="SUPFAM" id="SSF56801">
    <property type="entry name" value="Acetyl-CoA synthetase-like"/>
    <property type="match status" value="1"/>
</dbReference>